<feature type="domain" description="HTH araC/xylS-type" evidence="4">
    <location>
        <begin position="177"/>
        <end position="275"/>
    </location>
</feature>
<dbReference type="RefSeq" id="WP_160854520.1">
    <property type="nucleotide sequence ID" value="NZ_WUWG01000003.1"/>
</dbReference>
<evidence type="ECO:0000256" key="3">
    <source>
        <dbReference type="ARBA" id="ARBA00023163"/>
    </source>
</evidence>
<evidence type="ECO:0000313" key="5">
    <source>
        <dbReference type="EMBL" id="MXU65755.1"/>
    </source>
</evidence>
<name>A0A6B0TVF3_9RHOB</name>
<gene>
    <name evidence="5" type="ORF">GSH16_09865</name>
</gene>
<comment type="caution">
    <text evidence="5">The sequence shown here is derived from an EMBL/GenBank/DDBJ whole genome shotgun (WGS) entry which is preliminary data.</text>
</comment>
<dbReference type="Gene3D" id="1.10.10.60">
    <property type="entry name" value="Homeodomain-like"/>
    <property type="match status" value="1"/>
</dbReference>
<dbReference type="PANTHER" id="PTHR43280:SF32">
    <property type="entry name" value="TRANSCRIPTIONAL REGULATORY PROTEIN"/>
    <property type="match status" value="1"/>
</dbReference>
<dbReference type="InterPro" id="IPR018060">
    <property type="entry name" value="HTH_AraC"/>
</dbReference>
<keyword evidence="3" id="KW-0804">Transcription</keyword>
<dbReference type="SMART" id="SM00342">
    <property type="entry name" value="HTH_ARAC"/>
    <property type="match status" value="1"/>
</dbReference>
<keyword evidence="6" id="KW-1185">Reference proteome</keyword>
<dbReference type="PRINTS" id="PR00032">
    <property type="entry name" value="HTHARAC"/>
</dbReference>
<dbReference type="InterPro" id="IPR009057">
    <property type="entry name" value="Homeodomain-like_sf"/>
</dbReference>
<dbReference type="GO" id="GO:0043565">
    <property type="term" value="F:sequence-specific DNA binding"/>
    <property type="evidence" value="ECO:0007669"/>
    <property type="project" value="InterPro"/>
</dbReference>
<accession>A0A6B0TVF3</accession>
<proteinExistence type="predicted"/>
<evidence type="ECO:0000313" key="6">
    <source>
        <dbReference type="Proteomes" id="UP000436016"/>
    </source>
</evidence>
<dbReference type="GO" id="GO:0003700">
    <property type="term" value="F:DNA-binding transcription factor activity"/>
    <property type="evidence" value="ECO:0007669"/>
    <property type="project" value="InterPro"/>
</dbReference>
<evidence type="ECO:0000256" key="2">
    <source>
        <dbReference type="ARBA" id="ARBA00023125"/>
    </source>
</evidence>
<organism evidence="5 6">
    <name type="scientific">Oceanomicrobium pacificus</name>
    <dbReference type="NCBI Taxonomy" id="2692916"/>
    <lineage>
        <taxon>Bacteria</taxon>
        <taxon>Pseudomonadati</taxon>
        <taxon>Pseudomonadota</taxon>
        <taxon>Alphaproteobacteria</taxon>
        <taxon>Rhodobacterales</taxon>
        <taxon>Paracoccaceae</taxon>
        <taxon>Oceanomicrobium</taxon>
    </lineage>
</organism>
<evidence type="ECO:0000256" key="1">
    <source>
        <dbReference type="ARBA" id="ARBA00023015"/>
    </source>
</evidence>
<dbReference type="AlphaFoldDB" id="A0A6B0TVF3"/>
<protein>
    <submittedName>
        <fullName evidence="5">Helix-turn-helix domain-containing protein</fullName>
    </submittedName>
</protein>
<reference evidence="5 6" key="1">
    <citation type="submission" date="2019-12" db="EMBL/GenBank/DDBJ databases">
        <title>Strain KN286 was isolated from seawater, which was collected from Caroline Seamount in the tropical western Pacific.</title>
        <authorList>
            <person name="Wang Q."/>
        </authorList>
    </citation>
    <scope>NUCLEOTIDE SEQUENCE [LARGE SCALE GENOMIC DNA]</scope>
    <source>
        <strain evidence="5 6">KN286</strain>
    </source>
</reference>
<dbReference type="InterPro" id="IPR020449">
    <property type="entry name" value="Tscrpt_reg_AraC-type_HTH"/>
</dbReference>
<keyword evidence="1" id="KW-0805">Transcription regulation</keyword>
<sequence length="279" mass="31008">MTTPTHDFSSATACPANAAPQCMTLTAATAQFNWSLAEPRPAPMHLFLRVTCGGGRIRIGEDVRGFGAQAAMSLPMHMPFGLSFTPGTKGWVALLPDNGQMVLPEVPILCNSVAPGDQRDLAQRFEMLFQESQAPGSDRLEAMLYVSGLLSVWFRRQLADNPKLALAEEAPRGDLLQRFLALVEERFDRSESVIDYARRLDVTPTHLTRICRRATGKPASHFIQSRVMEMARETLATTDLRVSEIAEELGFSDPAYFTRRFTATIGESPSQYRRLHRHA</sequence>
<dbReference type="Proteomes" id="UP000436016">
    <property type="component" value="Unassembled WGS sequence"/>
</dbReference>
<dbReference type="EMBL" id="WUWG01000003">
    <property type="protein sequence ID" value="MXU65755.1"/>
    <property type="molecule type" value="Genomic_DNA"/>
</dbReference>
<dbReference type="SUPFAM" id="SSF46689">
    <property type="entry name" value="Homeodomain-like"/>
    <property type="match status" value="1"/>
</dbReference>
<keyword evidence="2" id="KW-0238">DNA-binding</keyword>
<dbReference type="Pfam" id="PF12833">
    <property type="entry name" value="HTH_18"/>
    <property type="match status" value="1"/>
</dbReference>
<dbReference type="PANTHER" id="PTHR43280">
    <property type="entry name" value="ARAC-FAMILY TRANSCRIPTIONAL REGULATOR"/>
    <property type="match status" value="1"/>
</dbReference>
<dbReference type="PROSITE" id="PS01124">
    <property type="entry name" value="HTH_ARAC_FAMILY_2"/>
    <property type="match status" value="1"/>
</dbReference>
<evidence type="ECO:0000259" key="4">
    <source>
        <dbReference type="PROSITE" id="PS01124"/>
    </source>
</evidence>